<gene>
    <name evidence="7" type="ORF">SPIROBIBN47_210092</name>
</gene>
<evidence type="ECO:0000256" key="5">
    <source>
        <dbReference type="RuleBase" id="RU363032"/>
    </source>
</evidence>
<feature type="transmembrane region" description="Helical" evidence="5">
    <location>
        <begin position="378"/>
        <end position="399"/>
    </location>
</feature>
<evidence type="ECO:0000256" key="1">
    <source>
        <dbReference type="ARBA" id="ARBA00004651"/>
    </source>
</evidence>
<accession>A0A3P3XI27</accession>
<organism evidence="7">
    <name type="scientific">uncultured spirochete</name>
    <dbReference type="NCBI Taxonomy" id="156406"/>
    <lineage>
        <taxon>Bacteria</taxon>
        <taxon>Pseudomonadati</taxon>
        <taxon>Spirochaetota</taxon>
        <taxon>Spirochaetia</taxon>
        <taxon>Spirochaetales</taxon>
        <taxon>environmental samples</taxon>
    </lineage>
</organism>
<protein>
    <submittedName>
        <fullName evidence="7">ABC-type transporter, integral membrane subunit</fullName>
    </submittedName>
</protein>
<sequence length="469" mass="52114">MTFGDIKYRLNEFWSEFRKERSGLIGLGILIIALLIVIFEPLILPWKDVNTKWRSIDYWQDNSANAPPAWTNAFTKLKAPVTMRLEDAKKEETELDGGIKLVTYTFDYHYTADKAPLDVILHITGHGDIPFQVAIERPDGETIDLAQRFEQGLSGQDIRLSIDNDGREAAFTFVKNYESQEALEQFSGKSLRTADVLFNIAQPGMAKEFKPLKGTYKLIAKAMLLDPENSSVEEPYIVVTGSVSGILGTDDSKRDLFSGLIAGLKWALLIGFLTSAISVLIGVMYGIISAYFGGAVDSVMQFVYQIVNSMPVLPVLIVISAIFKPNIYMLILVMVLFFWTGSVMTVRSMALQIKEETYIEAAKALGAKKSRIIFKHMVPILIPYSFASMALSVPSAIVYESSVSLLGLGDATIVTWGQILHDAMQGAAILKGIWWWILPPGLLIAIMGMTFAFLGFSMDKILHPKLKTR</sequence>
<dbReference type="PANTHER" id="PTHR43839:SF1">
    <property type="entry name" value="OPPC IN A BINDING PROTEIN-DEPENDENT TRANSPORT SYSTEM"/>
    <property type="match status" value="1"/>
</dbReference>
<dbReference type="GO" id="GO:0055085">
    <property type="term" value="P:transmembrane transport"/>
    <property type="evidence" value="ECO:0007669"/>
    <property type="project" value="InterPro"/>
</dbReference>
<feature type="transmembrane region" description="Helical" evidence="5">
    <location>
        <begin position="312"/>
        <end position="339"/>
    </location>
</feature>
<dbReference type="InterPro" id="IPR035906">
    <property type="entry name" value="MetI-like_sf"/>
</dbReference>
<feature type="transmembrane region" description="Helical" evidence="5">
    <location>
        <begin position="266"/>
        <end position="292"/>
    </location>
</feature>
<keyword evidence="3 5" id="KW-1133">Transmembrane helix</keyword>
<dbReference type="GO" id="GO:0005886">
    <property type="term" value="C:plasma membrane"/>
    <property type="evidence" value="ECO:0007669"/>
    <property type="project" value="UniProtKB-SubCell"/>
</dbReference>
<dbReference type="Pfam" id="PF12911">
    <property type="entry name" value="OppC_N"/>
    <property type="match status" value="1"/>
</dbReference>
<comment type="similarity">
    <text evidence="5">Belongs to the binding-protein-dependent transport system permease family.</text>
</comment>
<dbReference type="SUPFAM" id="SSF161098">
    <property type="entry name" value="MetI-like"/>
    <property type="match status" value="1"/>
</dbReference>
<evidence type="ECO:0000256" key="3">
    <source>
        <dbReference type="ARBA" id="ARBA00022989"/>
    </source>
</evidence>
<feature type="domain" description="ABC transmembrane type-1" evidence="6">
    <location>
        <begin position="264"/>
        <end position="455"/>
    </location>
</feature>
<evidence type="ECO:0000313" key="7">
    <source>
        <dbReference type="EMBL" id="SLM11835.1"/>
    </source>
</evidence>
<dbReference type="EMBL" id="FWDM01000014">
    <property type="protein sequence ID" value="SLM11835.1"/>
    <property type="molecule type" value="Genomic_DNA"/>
</dbReference>
<dbReference type="AlphaFoldDB" id="A0A3P3XI27"/>
<feature type="transmembrane region" description="Helical" evidence="5">
    <location>
        <begin position="24"/>
        <end position="44"/>
    </location>
</feature>
<reference evidence="7" key="1">
    <citation type="submission" date="2017-02" db="EMBL/GenBank/DDBJ databases">
        <authorList>
            <person name="Regsiter A."/>
            <person name="William W."/>
        </authorList>
    </citation>
    <scope>NUCLEOTIDE SEQUENCE</scope>
    <source>
        <strain evidence="7">Bib</strain>
    </source>
</reference>
<feature type="transmembrane region" description="Helical" evidence="5">
    <location>
        <begin position="433"/>
        <end position="456"/>
    </location>
</feature>
<name>A0A3P3XI27_9SPIR</name>
<keyword evidence="5" id="KW-0813">Transport</keyword>
<dbReference type="PROSITE" id="PS50928">
    <property type="entry name" value="ABC_TM1"/>
    <property type="match status" value="1"/>
</dbReference>
<evidence type="ECO:0000259" key="6">
    <source>
        <dbReference type="PROSITE" id="PS50928"/>
    </source>
</evidence>
<proteinExistence type="inferred from homology"/>
<dbReference type="Pfam" id="PF00528">
    <property type="entry name" value="BPD_transp_1"/>
    <property type="match status" value="1"/>
</dbReference>
<evidence type="ECO:0000256" key="2">
    <source>
        <dbReference type="ARBA" id="ARBA00022692"/>
    </source>
</evidence>
<dbReference type="PANTHER" id="PTHR43839">
    <property type="entry name" value="OPPC IN A BINDING PROTEIN-DEPENDENT TRANSPORT SYSTEM"/>
    <property type="match status" value="1"/>
</dbReference>
<dbReference type="Gene3D" id="1.10.3720.10">
    <property type="entry name" value="MetI-like"/>
    <property type="match status" value="1"/>
</dbReference>
<evidence type="ECO:0000256" key="4">
    <source>
        <dbReference type="ARBA" id="ARBA00023136"/>
    </source>
</evidence>
<dbReference type="CDD" id="cd06261">
    <property type="entry name" value="TM_PBP2"/>
    <property type="match status" value="1"/>
</dbReference>
<comment type="subcellular location">
    <subcellularLocation>
        <location evidence="1 5">Cell membrane</location>
        <topology evidence="1 5">Multi-pass membrane protein</topology>
    </subcellularLocation>
</comment>
<dbReference type="InterPro" id="IPR000515">
    <property type="entry name" value="MetI-like"/>
</dbReference>
<dbReference type="InterPro" id="IPR025966">
    <property type="entry name" value="OppC_N"/>
</dbReference>
<keyword evidence="4 5" id="KW-0472">Membrane</keyword>
<keyword evidence="2 5" id="KW-0812">Transmembrane</keyword>